<dbReference type="InterPro" id="IPR036378">
    <property type="entry name" value="FAS1_dom_sf"/>
</dbReference>
<evidence type="ECO:0000259" key="1">
    <source>
        <dbReference type="PROSITE" id="PS50213"/>
    </source>
</evidence>
<dbReference type="Proteomes" id="UP000292884">
    <property type="component" value="Unassembled WGS sequence"/>
</dbReference>
<dbReference type="EMBL" id="SJSK01000005">
    <property type="protein sequence ID" value="TCC88623.1"/>
    <property type="molecule type" value="Genomic_DNA"/>
</dbReference>
<evidence type="ECO:0000313" key="3">
    <source>
        <dbReference type="Proteomes" id="UP000292884"/>
    </source>
</evidence>
<reference evidence="2 3" key="1">
    <citation type="submission" date="2019-02" db="EMBL/GenBank/DDBJ databases">
        <title>Pedobacter sp. RP-1-13 sp. nov., isolated from Arctic soil.</title>
        <authorList>
            <person name="Dahal R.H."/>
        </authorList>
    </citation>
    <scope>NUCLEOTIDE SEQUENCE [LARGE SCALE GENOMIC DNA]</scope>
    <source>
        <strain evidence="2 3">RP-1-13</strain>
    </source>
</reference>
<dbReference type="PANTHER" id="PTHR10900">
    <property type="entry name" value="PERIOSTIN-RELATED"/>
    <property type="match status" value="1"/>
</dbReference>
<dbReference type="SUPFAM" id="SSF82153">
    <property type="entry name" value="FAS1 domain"/>
    <property type="match status" value="3"/>
</dbReference>
<dbReference type="GO" id="GO:0005615">
    <property type="term" value="C:extracellular space"/>
    <property type="evidence" value="ECO:0007669"/>
    <property type="project" value="TreeGrafter"/>
</dbReference>
<dbReference type="Pfam" id="PF02469">
    <property type="entry name" value="Fasciclin"/>
    <property type="match status" value="3"/>
</dbReference>
<dbReference type="SMART" id="SM00554">
    <property type="entry name" value="FAS1"/>
    <property type="match status" value="3"/>
</dbReference>
<feature type="domain" description="FAS1" evidence="1">
    <location>
        <begin position="354"/>
        <end position="497"/>
    </location>
</feature>
<gene>
    <name evidence="2" type="ORF">EZ428_18460</name>
</gene>
<dbReference type="RefSeq" id="WP_131554677.1">
    <property type="nucleotide sequence ID" value="NZ_SJSK01000005.1"/>
</dbReference>
<dbReference type="PROSITE" id="PS50213">
    <property type="entry name" value="FAS1"/>
    <property type="match status" value="3"/>
</dbReference>
<organism evidence="2 3">
    <name type="scientific">Pedobacter frigiditerrae</name>
    <dbReference type="NCBI Taxonomy" id="2530452"/>
    <lineage>
        <taxon>Bacteria</taxon>
        <taxon>Pseudomonadati</taxon>
        <taxon>Bacteroidota</taxon>
        <taxon>Sphingobacteriia</taxon>
        <taxon>Sphingobacteriales</taxon>
        <taxon>Sphingobacteriaceae</taxon>
        <taxon>Pedobacter</taxon>
    </lineage>
</organism>
<protein>
    <submittedName>
        <fullName evidence="2">Fasciclin domain-containing protein</fullName>
    </submittedName>
</protein>
<feature type="domain" description="FAS1" evidence="1">
    <location>
        <begin position="199"/>
        <end position="349"/>
    </location>
</feature>
<dbReference type="InterPro" id="IPR000782">
    <property type="entry name" value="FAS1_domain"/>
</dbReference>
<sequence length="498" mass="53359">MKKQLLPVMCSSSVERAFFLSKRKIKHKMITAFLTLSTLCLLFLSSCKKDEFETPAAVNIYEALKADGLNFSMLRAAIDRAGLKETLGSNGNITFFAPINQAFIDAGYPNVAAVNAADPKVLSDILRYHLVDRKVSISEINSSLNITANNGKVLLLDNFKFSTKDSLTNVINGAEVISKEIGTTNGNFYAIKRVLMPEGNDILTALKSNGNYSLFVAAINRASQGTTNYNTLLSGTKPYTVFCPTNSSFNSFLGGKYNSAVKINAVDPNVVASELVAYHILDMKYFSYQLPKKPVTLNQSALTTSVSRVLNANNAVTGFRVLVNGFALNDYAANKIASNGIINEVSSVLSQPSGLNLLQLIQSNSNLTFLKAIIDRASTGSTDFNSLLAGSDAKTIFAPTNTALQTEGYNSLSTISLASPTVLADLLNRHIFLGQIYSTSIPAGSTYIGTSLNGLKVVFANGTTYSAQGPNNTGVGTISPFDTISANGVFNIINVVLK</sequence>
<dbReference type="InterPro" id="IPR050904">
    <property type="entry name" value="Adhesion/Biosynth-related"/>
</dbReference>
<dbReference type="Gene3D" id="2.30.180.10">
    <property type="entry name" value="FAS1 domain"/>
    <property type="match status" value="3"/>
</dbReference>
<comment type="caution">
    <text evidence="2">The sequence shown here is derived from an EMBL/GenBank/DDBJ whole genome shotgun (WGS) entry which is preliminary data.</text>
</comment>
<dbReference type="AlphaFoldDB" id="A0A4R0MPP3"/>
<dbReference type="PANTHER" id="PTHR10900:SF77">
    <property type="entry name" value="FI19380P1"/>
    <property type="match status" value="1"/>
</dbReference>
<evidence type="ECO:0000313" key="2">
    <source>
        <dbReference type="EMBL" id="TCC88623.1"/>
    </source>
</evidence>
<dbReference type="OrthoDB" id="1144324at2"/>
<keyword evidence="3" id="KW-1185">Reference proteome</keyword>
<name>A0A4R0MPP3_9SPHI</name>
<accession>A0A4R0MPP3</accession>
<feature type="domain" description="FAS1" evidence="1">
    <location>
        <begin position="58"/>
        <end position="195"/>
    </location>
</feature>
<proteinExistence type="predicted"/>